<dbReference type="InterPro" id="IPR036179">
    <property type="entry name" value="Ig-like_dom_sf"/>
</dbReference>
<dbReference type="OrthoDB" id="9939255at2759"/>
<reference evidence="12 13" key="1">
    <citation type="journal article" date="2018" name="Nat. Ecol. Evol.">
        <title>Shark genomes provide insights into elasmobranch evolution and the origin of vertebrates.</title>
        <authorList>
            <person name="Hara Y"/>
            <person name="Yamaguchi K"/>
            <person name="Onimaru K"/>
            <person name="Kadota M"/>
            <person name="Koyanagi M"/>
            <person name="Keeley SD"/>
            <person name="Tatsumi K"/>
            <person name="Tanaka K"/>
            <person name="Motone F"/>
            <person name="Kageyama Y"/>
            <person name="Nozu R"/>
            <person name="Adachi N"/>
            <person name="Nishimura O"/>
            <person name="Nakagawa R"/>
            <person name="Tanegashima C"/>
            <person name="Kiyatake I"/>
            <person name="Matsumoto R"/>
            <person name="Murakumo K"/>
            <person name="Nishida K"/>
            <person name="Terakita A"/>
            <person name="Kuratani S"/>
            <person name="Sato K"/>
            <person name="Hyodo S Kuraku.S."/>
        </authorList>
    </citation>
    <scope>NUCLEOTIDE SEQUENCE [LARGE SCALE GENOMIC DNA]</scope>
</reference>
<dbReference type="Proteomes" id="UP000287033">
    <property type="component" value="Unassembled WGS sequence"/>
</dbReference>
<evidence type="ECO:0000256" key="6">
    <source>
        <dbReference type="ARBA" id="ARBA00023157"/>
    </source>
</evidence>
<dbReference type="OMA" id="WCWFLLL"/>
<dbReference type="SMART" id="SM00409">
    <property type="entry name" value="IG"/>
    <property type="match status" value="1"/>
</dbReference>
<dbReference type="InterPro" id="IPR040216">
    <property type="entry name" value="CTLA4/CD28"/>
</dbReference>
<comment type="caution">
    <text evidence="12">The sequence shown here is derived from an EMBL/GenBank/DDBJ whole genome shotgun (WGS) entry which is preliminary data.</text>
</comment>
<feature type="compositionally biased region" description="Basic and acidic residues" evidence="9">
    <location>
        <begin position="181"/>
        <end position="190"/>
    </location>
</feature>
<dbReference type="InterPro" id="IPR007110">
    <property type="entry name" value="Ig-like_dom"/>
</dbReference>
<evidence type="ECO:0000256" key="10">
    <source>
        <dbReference type="SAM" id="Phobius"/>
    </source>
</evidence>
<dbReference type="InterPro" id="IPR003599">
    <property type="entry name" value="Ig_sub"/>
</dbReference>
<gene>
    <name evidence="12" type="ORF">chiPu_0013875</name>
</gene>
<comment type="subcellular location">
    <subcellularLocation>
        <location evidence="1">Membrane</location>
        <topology evidence="1">Single-pass type I membrane protein</topology>
    </subcellularLocation>
</comment>
<keyword evidence="13" id="KW-1185">Reference proteome</keyword>
<evidence type="ECO:0000256" key="8">
    <source>
        <dbReference type="ARBA" id="ARBA00023319"/>
    </source>
</evidence>
<proteinExistence type="predicted"/>
<dbReference type="Pfam" id="PF07686">
    <property type="entry name" value="V-set"/>
    <property type="match status" value="1"/>
</dbReference>
<dbReference type="Gene3D" id="2.60.40.10">
    <property type="entry name" value="Immunoglobulins"/>
    <property type="match status" value="1"/>
</dbReference>
<dbReference type="GO" id="GO:0050852">
    <property type="term" value="P:T cell receptor signaling pathway"/>
    <property type="evidence" value="ECO:0007669"/>
    <property type="project" value="TreeGrafter"/>
</dbReference>
<dbReference type="InterPro" id="IPR013783">
    <property type="entry name" value="Ig-like_fold"/>
</dbReference>
<feature type="domain" description="Ig-like" evidence="11">
    <location>
        <begin position="12"/>
        <end position="108"/>
    </location>
</feature>
<evidence type="ECO:0000256" key="3">
    <source>
        <dbReference type="ARBA" id="ARBA00022729"/>
    </source>
</evidence>
<feature type="region of interest" description="Disordered" evidence="9">
    <location>
        <begin position="179"/>
        <end position="216"/>
    </location>
</feature>
<dbReference type="EMBL" id="BEZZ01000694">
    <property type="protein sequence ID" value="GCC35392.1"/>
    <property type="molecule type" value="Genomic_DNA"/>
</dbReference>
<keyword evidence="2 10" id="KW-0812">Transmembrane</keyword>
<evidence type="ECO:0000256" key="9">
    <source>
        <dbReference type="SAM" id="MobiDB-lite"/>
    </source>
</evidence>
<organism evidence="12 13">
    <name type="scientific">Chiloscyllium punctatum</name>
    <name type="common">Brownbanded bambooshark</name>
    <name type="synonym">Hemiscyllium punctatum</name>
    <dbReference type="NCBI Taxonomy" id="137246"/>
    <lineage>
        <taxon>Eukaryota</taxon>
        <taxon>Metazoa</taxon>
        <taxon>Chordata</taxon>
        <taxon>Craniata</taxon>
        <taxon>Vertebrata</taxon>
        <taxon>Chondrichthyes</taxon>
        <taxon>Elasmobranchii</taxon>
        <taxon>Galeomorphii</taxon>
        <taxon>Galeoidea</taxon>
        <taxon>Orectolobiformes</taxon>
        <taxon>Hemiscylliidae</taxon>
        <taxon>Chiloscyllium</taxon>
    </lineage>
</organism>
<evidence type="ECO:0000256" key="1">
    <source>
        <dbReference type="ARBA" id="ARBA00004479"/>
    </source>
</evidence>
<evidence type="ECO:0000313" key="12">
    <source>
        <dbReference type="EMBL" id="GCC35392.1"/>
    </source>
</evidence>
<dbReference type="InterPro" id="IPR013106">
    <property type="entry name" value="Ig_V-set"/>
</dbReference>
<dbReference type="AlphaFoldDB" id="A0A401SYB2"/>
<dbReference type="CDD" id="cd00099">
    <property type="entry name" value="IgV"/>
    <property type="match status" value="1"/>
</dbReference>
<dbReference type="PANTHER" id="PTHR11494">
    <property type="entry name" value="CYTOTOXIC T-LYMPHOCYTE PROTEIN"/>
    <property type="match status" value="1"/>
</dbReference>
<evidence type="ECO:0000256" key="7">
    <source>
        <dbReference type="ARBA" id="ARBA00023180"/>
    </source>
</evidence>
<evidence type="ECO:0000256" key="2">
    <source>
        <dbReference type="ARBA" id="ARBA00022692"/>
    </source>
</evidence>
<keyword evidence="3" id="KW-0732">Signal</keyword>
<keyword evidence="4 10" id="KW-1133">Transmembrane helix</keyword>
<keyword evidence="5 10" id="KW-0472">Membrane</keyword>
<feature type="transmembrane region" description="Helical" evidence="10">
    <location>
        <begin position="148"/>
        <end position="172"/>
    </location>
</feature>
<dbReference type="SUPFAM" id="SSF48726">
    <property type="entry name" value="Immunoglobulin"/>
    <property type="match status" value="1"/>
</dbReference>
<keyword evidence="7" id="KW-0325">Glycoprotein</keyword>
<evidence type="ECO:0000256" key="5">
    <source>
        <dbReference type="ARBA" id="ARBA00023136"/>
    </source>
</evidence>
<protein>
    <recommendedName>
        <fullName evidence="11">Ig-like domain-containing protein</fullName>
    </recommendedName>
</protein>
<dbReference type="GO" id="GO:0042129">
    <property type="term" value="P:regulation of T cell proliferation"/>
    <property type="evidence" value="ECO:0007669"/>
    <property type="project" value="InterPro"/>
</dbReference>
<sequence length="231" mass="25697">MVAFTCWAGDQGKVSVSQHPGEINVSVGMTAVIACEANYHRGTPEHTDMYWYKGNRRDQPILAFSKDSKSLSSQDDHLYVRGNLSKVYSILVINNLTVNDSGVYVCEVLVSLPPPHVSGYGHGTRLTVHESNSCQTSKAPQEVWKHTVFLAILAYSLAVTITTVLLGVFMCVHKRSKGRPNSKEALRSQEESSLTSSRKRALALNTDRTREAQNQEYEDMALIRTISQIPR</sequence>
<keyword evidence="8" id="KW-0393">Immunoglobulin domain</keyword>
<evidence type="ECO:0000259" key="11">
    <source>
        <dbReference type="PROSITE" id="PS50835"/>
    </source>
</evidence>
<dbReference type="PROSITE" id="PS50835">
    <property type="entry name" value="IG_LIKE"/>
    <property type="match status" value="1"/>
</dbReference>
<dbReference type="PANTHER" id="PTHR11494:SF8">
    <property type="entry name" value="CYTOTOXIC T-LYMPHOCYTE PROTEIN 4"/>
    <property type="match status" value="1"/>
</dbReference>
<keyword evidence="6" id="KW-1015">Disulfide bond</keyword>
<evidence type="ECO:0000256" key="4">
    <source>
        <dbReference type="ARBA" id="ARBA00022989"/>
    </source>
</evidence>
<name>A0A401SYB2_CHIPU</name>
<evidence type="ECO:0000313" key="13">
    <source>
        <dbReference type="Proteomes" id="UP000287033"/>
    </source>
</evidence>
<accession>A0A401SYB2</accession>
<dbReference type="GO" id="GO:0009897">
    <property type="term" value="C:external side of plasma membrane"/>
    <property type="evidence" value="ECO:0007669"/>
    <property type="project" value="TreeGrafter"/>
</dbReference>